<protein>
    <submittedName>
        <fullName evidence="5">Type 1 glutamine amidotransferase-like domain-containing protein</fullName>
    </submittedName>
</protein>
<evidence type="ECO:0000256" key="2">
    <source>
        <dbReference type="ARBA" id="ARBA00022670"/>
    </source>
</evidence>
<dbReference type="Proteomes" id="UP001560267">
    <property type="component" value="Unassembled WGS sequence"/>
</dbReference>
<dbReference type="SUPFAM" id="SSF52317">
    <property type="entry name" value="Class I glutamine amidotransferase-like"/>
    <property type="match status" value="1"/>
</dbReference>
<dbReference type="InterPro" id="IPR005320">
    <property type="entry name" value="Peptidase_S51"/>
</dbReference>
<proteinExistence type="inferred from homology"/>
<dbReference type="EMBL" id="JBFSHR010000018">
    <property type="protein sequence ID" value="MEX6429515.1"/>
    <property type="molecule type" value="Genomic_DNA"/>
</dbReference>
<keyword evidence="6" id="KW-1185">Reference proteome</keyword>
<sequence length="236" mass="25519">MKNPHHYGTLALVGGDEFGPHCSFNQDILARAATQRVSLVPTAAAYERPDRAIKNGTQYLHDLGAEVEVIEIYRRSDASDDALVEQLRRAETLYWVGGSPLHLRSVLIDTPALEAVKTAWANGTTIVASSAAAMVFGDPMIDPRGGALTIGLGIIDHLAVLPHADQRSQAIRERTIHLVHAPTVMVEIDAETALVFDQTHGLEVLGRGHVNAFQNGGQIELAVVAELLNRRISQTS</sequence>
<keyword evidence="2" id="KW-0645">Protease</keyword>
<keyword evidence="3" id="KW-0378">Hydrolase</keyword>
<dbReference type="PANTHER" id="PTHR36175:SF1">
    <property type="entry name" value="CYANOPHYCINASE"/>
    <property type="match status" value="1"/>
</dbReference>
<evidence type="ECO:0000256" key="1">
    <source>
        <dbReference type="ARBA" id="ARBA00006534"/>
    </source>
</evidence>
<gene>
    <name evidence="5" type="ORF">AB6A68_06635</name>
</gene>
<evidence type="ECO:0000313" key="5">
    <source>
        <dbReference type="EMBL" id="MEX6429515.1"/>
    </source>
</evidence>
<name>A0ABV3Y2M7_9ACTN</name>
<dbReference type="Gene3D" id="3.40.50.880">
    <property type="match status" value="1"/>
</dbReference>
<evidence type="ECO:0000313" key="6">
    <source>
        <dbReference type="Proteomes" id="UP001560267"/>
    </source>
</evidence>
<evidence type="ECO:0000256" key="3">
    <source>
        <dbReference type="ARBA" id="ARBA00022801"/>
    </source>
</evidence>
<organism evidence="5 6">
    <name type="scientific">Ferrimicrobium acidiphilum</name>
    <dbReference type="NCBI Taxonomy" id="121039"/>
    <lineage>
        <taxon>Bacteria</taxon>
        <taxon>Bacillati</taxon>
        <taxon>Actinomycetota</taxon>
        <taxon>Acidimicrobiia</taxon>
        <taxon>Acidimicrobiales</taxon>
        <taxon>Acidimicrobiaceae</taxon>
        <taxon>Ferrimicrobium</taxon>
    </lineage>
</organism>
<reference evidence="5 6" key="1">
    <citation type="submission" date="2024-07" db="EMBL/GenBank/DDBJ databases">
        <title>Draft Genome Sequence of Ferrimicrobium acidiphilum Strain YE2023, Isolated from a Pulp of Bioleach Reactor.</title>
        <authorList>
            <person name="Elkina Y.A."/>
            <person name="Bulaeva A.G."/>
            <person name="Beletsky A.V."/>
            <person name="Mardanov A.V."/>
        </authorList>
    </citation>
    <scope>NUCLEOTIDE SEQUENCE [LARGE SCALE GENOMIC DNA]</scope>
    <source>
        <strain evidence="5 6">YE2023</strain>
    </source>
</reference>
<dbReference type="InterPro" id="IPR029062">
    <property type="entry name" value="Class_I_gatase-like"/>
</dbReference>
<comment type="caution">
    <text evidence="5">The sequence shown here is derived from an EMBL/GenBank/DDBJ whole genome shotgun (WGS) entry which is preliminary data.</text>
</comment>
<dbReference type="PANTHER" id="PTHR36175">
    <property type="entry name" value="CYANOPHYCINASE"/>
    <property type="match status" value="1"/>
</dbReference>
<evidence type="ECO:0000256" key="4">
    <source>
        <dbReference type="ARBA" id="ARBA00022825"/>
    </source>
</evidence>
<accession>A0ABV3Y2M7</accession>
<keyword evidence="4" id="KW-0720">Serine protease</keyword>
<dbReference type="Pfam" id="PF03575">
    <property type="entry name" value="Peptidase_S51"/>
    <property type="match status" value="1"/>
</dbReference>
<comment type="similarity">
    <text evidence="1">Belongs to the peptidase S51 family.</text>
</comment>
<dbReference type="RefSeq" id="WP_298385623.1">
    <property type="nucleotide sequence ID" value="NZ_JBFSHR010000018.1"/>
</dbReference>